<gene>
    <name evidence="4" type="ORF">RN001_007548</name>
</gene>
<dbReference type="Proteomes" id="UP001353858">
    <property type="component" value="Unassembled WGS sequence"/>
</dbReference>
<dbReference type="InterPro" id="IPR032071">
    <property type="entry name" value="DUF4806"/>
</dbReference>
<dbReference type="AlphaFoldDB" id="A0AAN7P8G7"/>
<keyword evidence="5" id="KW-1185">Reference proteome</keyword>
<dbReference type="CDD" id="cd23992">
    <property type="entry name" value="PBP_GOBP"/>
    <property type="match status" value="1"/>
</dbReference>
<evidence type="ECO:0000313" key="4">
    <source>
        <dbReference type="EMBL" id="KAK4879402.1"/>
    </source>
</evidence>
<organism evidence="4 5">
    <name type="scientific">Aquatica leii</name>
    <dbReference type="NCBI Taxonomy" id="1421715"/>
    <lineage>
        <taxon>Eukaryota</taxon>
        <taxon>Metazoa</taxon>
        <taxon>Ecdysozoa</taxon>
        <taxon>Arthropoda</taxon>
        <taxon>Hexapoda</taxon>
        <taxon>Insecta</taxon>
        <taxon>Pterygota</taxon>
        <taxon>Neoptera</taxon>
        <taxon>Endopterygota</taxon>
        <taxon>Coleoptera</taxon>
        <taxon>Polyphaga</taxon>
        <taxon>Elateriformia</taxon>
        <taxon>Elateroidea</taxon>
        <taxon>Lampyridae</taxon>
        <taxon>Luciolinae</taxon>
        <taxon>Aquatica</taxon>
    </lineage>
</organism>
<feature type="domain" description="DUF4806" evidence="3">
    <location>
        <begin position="328"/>
        <end position="412"/>
    </location>
</feature>
<sequence>MKTLVVLNIFISVALSKVSFDLIDDWNNVSAPYADECILESGANPEMARKMFENHKLVDEEHIRCYFKCLSLKGKEIGMAFAVVYFHEDKTYSEIPTNWLSEDRTSCWWPKSKNPNLLMTKSVVPNESWDQFEVSVQCYTNTLGSARKKAEDSDYSTSSMEDRGRGKRKKNKINSQSSESDESRTATPPPIITKFAKQRKNKENLSITSNIHEASVIIYEEDLNLSDVKYLQESTVVPLSIVTDENLPSTQTANTSRNVTPTYSINSASRTMTPQSSCLTNSVEDKLNTLINTCAAINQYVKSIDNRLKLLENDAQKPVEISPIFVEKLPIQTLEDLKEFESLLTSNENKIQLANFIKTIGGRHPKDCVHRILKRIYSNRLGVHCSWLGQRNNFRVCDLRNMIIIKETMIAAYHFKENDFESYASEWFRLSKLRLTREQQKHSI</sequence>
<evidence type="ECO:0000313" key="5">
    <source>
        <dbReference type="Proteomes" id="UP001353858"/>
    </source>
</evidence>
<evidence type="ECO:0000259" key="3">
    <source>
        <dbReference type="Pfam" id="PF16064"/>
    </source>
</evidence>
<reference evidence="5" key="1">
    <citation type="submission" date="2023-01" db="EMBL/GenBank/DDBJ databases">
        <title>Key to firefly adult light organ development and bioluminescence: homeobox transcription factors regulate luciferase expression and transportation to peroxisome.</title>
        <authorList>
            <person name="Fu X."/>
        </authorList>
    </citation>
    <scope>NUCLEOTIDE SEQUENCE [LARGE SCALE GENOMIC DNA]</scope>
</reference>
<dbReference type="PANTHER" id="PTHR34153">
    <property type="entry name" value="SI:CH211-262H13.3-RELATED-RELATED"/>
    <property type="match status" value="1"/>
</dbReference>
<feature type="signal peptide" evidence="2">
    <location>
        <begin position="1"/>
        <end position="16"/>
    </location>
</feature>
<dbReference type="Pfam" id="PF16064">
    <property type="entry name" value="DUF4806"/>
    <property type="match status" value="1"/>
</dbReference>
<feature type="chain" id="PRO_5043054539" description="DUF4806 domain-containing protein" evidence="2">
    <location>
        <begin position="17"/>
        <end position="444"/>
    </location>
</feature>
<dbReference type="GO" id="GO:0005549">
    <property type="term" value="F:odorant binding"/>
    <property type="evidence" value="ECO:0007669"/>
    <property type="project" value="InterPro"/>
</dbReference>
<dbReference type="SUPFAM" id="SSF47565">
    <property type="entry name" value="Insect pheromone/odorant-binding proteins"/>
    <property type="match status" value="1"/>
</dbReference>
<proteinExistence type="predicted"/>
<protein>
    <recommendedName>
        <fullName evidence="3">DUF4806 domain-containing protein</fullName>
    </recommendedName>
</protein>
<dbReference type="PANTHER" id="PTHR34153:SF2">
    <property type="entry name" value="SI:CH211-262H13.3-RELATED"/>
    <property type="match status" value="1"/>
</dbReference>
<dbReference type="EMBL" id="JARPUR010000003">
    <property type="protein sequence ID" value="KAK4879402.1"/>
    <property type="molecule type" value="Genomic_DNA"/>
</dbReference>
<accession>A0AAN7P8G7</accession>
<keyword evidence="2" id="KW-0732">Signal</keyword>
<evidence type="ECO:0000256" key="1">
    <source>
        <dbReference type="SAM" id="MobiDB-lite"/>
    </source>
</evidence>
<comment type="caution">
    <text evidence="4">The sequence shown here is derived from an EMBL/GenBank/DDBJ whole genome shotgun (WGS) entry which is preliminary data.</text>
</comment>
<evidence type="ECO:0000256" key="2">
    <source>
        <dbReference type="SAM" id="SignalP"/>
    </source>
</evidence>
<dbReference type="InterPro" id="IPR036728">
    <property type="entry name" value="PBP_GOBP_sf"/>
</dbReference>
<name>A0AAN7P8G7_9COLE</name>
<feature type="region of interest" description="Disordered" evidence="1">
    <location>
        <begin position="149"/>
        <end position="192"/>
    </location>
</feature>